<dbReference type="GO" id="GO:0004674">
    <property type="term" value="F:protein serine/threonine kinase activity"/>
    <property type="evidence" value="ECO:0007669"/>
    <property type="project" value="UniProtKB-KW"/>
</dbReference>
<dbReference type="PANTHER" id="PTHR27008">
    <property type="entry name" value="OS04G0122200 PROTEIN"/>
    <property type="match status" value="1"/>
</dbReference>
<dbReference type="PROSITE" id="PS00108">
    <property type="entry name" value="PROTEIN_KINASE_ST"/>
    <property type="match status" value="1"/>
</dbReference>
<keyword evidence="15" id="KW-1185">Reference proteome</keyword>
<accession>A2ZGX1</accession>
<evidence type="ECO:0000256" key="3">
    <source>
        <dbReference type="ARBA" id="ARBA00022679"/>
    </source>
</evidence>
<keyword evidence="2" id="KW-0433">Leucine-rich repeat</keyword>
<dbReference type="Pfam" id="PF00069">
    <property type="entry name" value="Pkinase"/>
    <property type="match status" value="1"/>
</dbReference>
<evidence type="ECO:0000313" key="14">
    <source>
        <dbReference type="EMBL" id="EAY81855.1"/>
    </source>
</evidence>
<comment type="similarity">
    <text evidence="12">Belongs to the protein kinase superfamily.</text>
</comment>
<keyword evidence="8 11" id="KW-0067">ATP-binding</keyword>
<evidence type="ECO:0000256" key="2">
    <source>
        <dbReference type="ARBA" id="ARBA00022614"/>
    </source>
</evidence>
<dbReference type="PROSITE" id="PS50011">
    <property type="entry name" value="PROTEIN_KINASE_DOM"/>
    <property type="match status" value="1"/>
</dbReference>
<evidence type="ECO:0000256" key="6">
    <source>
        <dbReference type="ARBA" id="ARBA00022741"/>
    </source>
</evidence>
<evidence type="ECO:0000256" key="8">
    <source>
        <dbReference type="ARBA" id="ARBA00022840"/>
    </source>
</evidence>
<dbReference type="InterPro" id="IPR051809">
    <property type="entry name" value="Plant_receptor-like_S/T_kinase"/>
</dbReference>
<keyword evidence="5" id="KW-0677">Repeat</keyword>
<dbReference type="InterPro" id="IPR017441">
    <property type="entry name" value="Protein_kinase_ATP_BS"/>
</dbReference>
<feature type="binding site" evidence="11">
    <location>
        <position position="61"/>
    </location>
    <ligand>
        <name>ATP</name>
        <dbReference type="ChEBI" id="CHEBI:30616"/>
    </ligand>
</feature>
<comment type="subcellular location">
    <subcellularLocation>
        <location evidence="1">Membrane</location>
    </subcellularLocation>
</comment>
<keyword evidence="9" id="KW-1133">Transmembrane helix</keyword>
<dbReference type="Gene3D" id="3.30.200.20">
    <property type="entry name" value="Phosphorylase Kinase, domain 1"/>
    <property type="match status" value="1"/>
</dbReference>
<sequence>MKKPDFTASFDIADAIRHRLVSYQEIIRATENFNEDNLLGVGSFGKVYKGRLDDGLLVAIKVLITQVEQAMRTFDAECQVLQMTRHRNLIKILSTCSNLDFRALLLQLMPNGNLESYLHIEIRPCIGSFLKRMEIMLDVSMAMEYLHHEHYEVVLHCDLKPSNVLFDEEMTAHVADFGIGKLLFGDDNSMVSASMPGTIGYMAPEYALMGKASQKSDMFSFGIMLLEVFTGKRLTDLMFIGELTLRNELPEQRMAMNDVVAKLKGIKKDYTASMQAMQGPRQY</sequence>
<dbReference type="PROSITE" id="PS00107">
    <property type="entry name" value="PROTEIN_KINASE_ATP"/>
    <property type="match status" value="1"/>
</dbReference>
<evidence type="ECO:0000256" key="1">
    <source>
        <dbReference type="ARBA" id="ARBA00004370"/>
    </source>
</evidence>
<dbReference type="Gramene" id="BGIOSGA033537-TA">
    <property type="protein sequence ID" value="BGIOSGA033537-PA"/>
    <property type="gene ID" value="BGIOSGA033537"/>
</dbReference>
<keyword evidence="10" id="KW-0472">Membrane</keyword>
<evidence type="ECO:0000256" key="10">
    <source>
        <dbReference type="ARBA" id="ARBA00023136"/>
    </source>
</evidence>
<dbReference type="SMART" id="SM00220">
    <property type="entry name" value="S_TKc"/>
    <property type="match status" value="1"/>
</dbReference>
<evidence type="ECO:0000259" key="13">
    <source>
        <dbReference type="PROSITE" id="PS50011"/>
    </source>
</evidence>
<dbReference type="InterPro" id="IPR008271">
    <property type="entry name" value="Ser/Thr_kinase_AS"/>
</dbReference>
<dbReference type="InterPro" id="IPR011009">
    <property type="entry name" value="Kinase-like_dom_sf"/>
</dbReference>
<name>A2ZGX1_ORYSI</name>
<keyword evidence="4" id="KW-0812">Transmembrane</keyword>
<gene>
    <name evidence="14" type="ORF">OsI_37021</name>
</gene>
<evidence type="ECO:0000256" key="12">
    <source>
        <dbReference type="RuleBase" id="RU000304"/>
    </source>
</evidence>
<protein>
    <recommendedName>
        <fullName evidence="13">Protein kinase domain-containing protein</fullName>
    </recommendedName>
</protein>
<evidence type="ECO:0000256" key="9">
    <source>
        <dbReference type="ARBA" id="ARBA00022989"/>
    </source>
</evidence>
<dbReference type="HOGENOM" id="CLU_000288_21_4_1"/>
<keyword evidence="6 11" id="KW-0547">Nucleotide-binding</keyword>
<dbReference type="AlphaFoldDB" id="A2ZGX1"/>
<dbReference type="Gene3D" id="1.10.510.10">
    <property type="entry name" value="Transferase(Phosphotransferase) domain 1"/>
    <property type="match status" value="1"/>
</dbReference>
<dbReference type="GO" id="GO:0016020">
    <property type="term" value="C:membrane"/>
    <property type="evidence" value="ECO:0007669"/>
    <property type="project" value="UniProtKB-SubCell"/>
</dbReference>
<keyword evidence="3" id="KW-0808">Transferase</keyword>
<evidence type="ECO:0000313" key="15">
    <source>
        <dbReference type="Proteomes" id="UP000007015"/>
    </source>
</evidence>
<feature type="domain" description="Protein kinase" evidence="13">
    <location>
        <begin position="33"/>
        <end position="283"/>
    </location>
</feature>
<evidence type="ECO:0000256" key="5">
    <source>
        <dbReference type="ARBA" id="ARBA00022737"/>
    </source>
</evidence>
<dbReference type="InterPro" id="IPR000719">
    <property type="entry name" value="Prot_kinase_dom"/>
</dbReference>
<dbReference type="SUPFAM" id="SSF56112">
    <property type="entry name" value="Protein kinase-like (PK-like)"/>
    <property type="match status" value="1"/>
</dbReference>
<dbReference type="GO" id="GO:0005524">
    <property type="term" value="F:ATP binding"/>
    <property type="evidence" value="ECO:0007669"/>
    <property type="project" value="UniProtKB-UniRule"/>
</dbReference>
<keyword evidence="12" id="KW-0723">Serine/threonine-protein kinase</keyword>
<evidence type="ECO:0000256" key="7">
    <source>
        <dbReference type="ARBA" id="ARBA00022777"/>
    </source>
</evidence>
<dbReference type="FunFam" id="3.30.200.20:FF:000661">
    <property type="entry name" value="Serine-threonine protein kinase plant-type"/>
    <property type="match status" value="1"/>
</dbReference>
<reference evidence="14 15" key="1">
    <citation type="journal article" date="2005" name="PLoS Biol.">
        <title>The genomes of Oryza sativa: a history of duplications.</title>
        <authorList>
            <person name="Yu J."/>
            <person name="Wang J."/>
            <person name="Lin W."/>
            <person name="Li S."/>
            <person name="Li H."/>
            <person name="Zhou J."/>
            <person name="Ni P."/>
            <person name="Dong W."/>
            <person name="Hu S."/>
            <person name="Zeng C."/>
            <person name="Zhang J."/>
            <person name="Zhang Y."/>
            <person name="Li R."/>
            <person name="Xu Z."/>
            <person name="Li S."/>
            <person name="Li X."/>
            <person name="Zheng H."/>
            <person name="Cong L."/>
            <person name="Lin L."/>
            <person name="Yin J."/>
            <person name="Geng J."/>
            <person name="Li G."/>
            <person name="Shi J."/>
            <person name="Liu J."/>
            <person name="Lv H."/>
            <person name="Li J."/>
            <person name="Wang J."/>
            <person name="Deng Y."/>
            <person name="Ran L."/>
            <person name="Shi X."/>
            <person name="Wang X."/>
            <person name="Wu Q."/>
            <person name="Li C."/>
            <person name="Ren X."/>
            <person name="Wang J."/>
            <person name="Wang X."/>
            <person name="Li D."/>
            <person name="Liu D."/>
            <person name="Zhang X."/>
            <person name="Ji Z."/>
            <person name="Zhao W."/>
            <person name="Sun Y."/>
            <person name="Zhang Z."/>
            <person name="Bao J."/>
            <person name="Han Y."/>
            <person name="Dong L."/>
            <person name="Ji J."/>
            <person name="Chen P."/>
            <person name="Wu S."/>
            <person name="Liu J."/>
            <person name="Xiao Y."/>
            <person name="Bu D."/>
            <person name="Tan J."/>
            <person name="Yang L."/>
            <person name="Ye C."/>
            <person name="Zhang J."/>
            <person name="Xu J."/>
            <person name="Zhou Y."/>
            <person name="Yu Y."/>
            <person name="Zhang B."/>
            <person name="Zhuang S."/>
            <person name="Wei H."/>
            <person name="Liu B."/>
            <person name="Lei M."/>
            <person name="Yu H."/>
            <person name="Li Y."/>
            <person name="Xu H."/>
            <person name="Wei S."/>
            <person name="He X."/>
            <person name="Fang L."/>
            <person name="Zhang Z."/>
            <person name="Zhang Y."/>
            <person name="Huang X."/>
            <person name="Su Z."/>
            <person name="Tong W."/>
            <person name="Li J."/>
            <person name="Tong Z."/>
            <person name="Li S."/>
            <person name="Ye J."/>
            <person name="Wang L."/>
            <person name="Fang L."/>
            <person name="Lei T."/>
            <person name="Chen C."/>
            <person name="Chen H."/>
            <person name="Xu Z."/>
            <person name="Li H."/>
            <person name="Huang H."/>
            <person name="Zhang F."/>
            <person name="Xu H."/>
            <person name="Li N."/>
            <person name="Zhao C."/>
            <person name="Li S."/>
            <person name="Dong L."/>
            <person name="Huang Y."/>
            <person name="Li L."/>
            <person name="Xi Y."/>
            <person name="Qi Q."/>
            <person name="Li W."/>
            <person name="Zhang B."/>
            <person name="Hu W."/>
            <person name="Zhang Y."/>
            <person name="Tian X."/>
            <person name="Jiao Y."/>
            <person name="Liang X."/>
            <person name="Jin J."/>
            <person name="Gao L."/>
            <person name="Zheng W."/>
            <person name="Hao B."/>
            <person name="Liu S."/>
            <person name="Wang W."/>
            <person name="Yuan L."/>
            <person name="Cao M."/>
            <person name="McDermott J."/>
            <person name="Samudrala R."/>
            <person name="Wang J."/>
            <person name="Wong G.K."/>
            <person name="Yang H."/>
        </authorList>
    </citation>
    <scope>NUCLEOTIDE SEQUENCE [LARGE SCALE GENOMIC DNA]</scope>
    <source>
        <strain evidence="15">cv. 93-11</strain>
    </source>
</reference>
<organism evidence="14 15">
    <name type="scientific">Oryza sativa subsp. indica</name>
    <name type="common">Rice</name>
    <dbReference type="NCBI Taxonomy" id="39946"/>
    <lineage>
        <taxon>Eukaryota</taxon>
        <taxon>Viridiplantae</taxon>
        <taxon>Streptophyta</taxon>
        <taxon>Embryophyta</taxon>
        <taxon>Tracheophyta</taxon>
        <taxon>Spermatophyta</taxon>
        <taxon>Magnoliopsida</taxon>
        <taxon>Liliopsida</taxon>
        <taxon>Poales</taxon>
        <taxon>Poaceae</taxon>
        <taxon>BOP clade</taxon>
        <taxon>Oryzoideae</taxon>
        <taxon>Oryzeae</taxon>
        <taxon>Oryzinae</taxon>
        <taxon>Oryza</taxon>
        <taxon>Oryza sativa</taxon>
    </lineage>
</organism>
<dbReference type="Proteomes" id="UP000007015">
    <property type="component" value="Chromosome 11"/>
</dbReference>
<evidence type="ECO:0000256" key="4">
    <source>
        <dbReference type="ARBA" id="ARBA00022692"/>
    </source>
</evidence>
<proteinExistence type="inferred from homology"/>
<dbReference type="EMBL" id="CM000136">
    <property type="protein sequence ID" value="EAY81855.1"/>
    <property type="molecule type" value="Genomic_DNA"/>
</dbReference>
<evidence type="ECO:0000256" key="11">
    <source>
        <dbReference type="PROSITE-ProRule" id="PRU10141"/>
    </source>
</evidence>
<dbReference type="OMA" id="IAQAMTY"/>
<keyword evidence="7" id="KW-0418">Kinase</keyword>
<dbReference type="PANTHER" id="PTHR27008:SF497">
    <property type="entry name" value="OS11G0695000 PROTEIN"/>
    <property type="match status" value="1"/>
</dbReference>
<dbReference type="STRING" id="39946.A2ZGX1"/>